<feature type="region of interest" description="Disordered" evidence="1">
    <location>
        <begin position="778"/>
        <end position="797"/>
    </location>
</feature>
<dbReference type="Proteomes" id="UP000271974">
    <property type="component" value="Unassembled WGS sequence"/>
</dbReference>
<organism evidence="2 3">
    <name type="scientific">Elysia chlorotica</name>
    <name type="common">Eastern emerald elysia</name>
    <name type="synonym">Sea slug</name>
    <dbReference type="NCBI Taxonomy" id="188477"/>
    <lineage>
        <taxon>Eukaryota</taxon>
        <taxon>Metazoa</taxon>
        <taxon>Spiralia</taxon>
        <taxon>Lophotrochozoa</taxon>
        <taxon>Mollusca</taxon>
        <taxon>Gastropoda</taxon>
        <taxon>Heterobranchia</taxon>
        <taxon>Euthyneura</taxon>
        <taxon>Panpulmonata</taxon>
        <taxon>Sacoglossa</taxon>
        <taxon>Placobranchoidea</taxon>
        <taxon>Plakobranchidae</taxon>
        <taxon>Elysia</taxon>
    </lineage>
</organism>
<sequence length="1065" mass="119828">MEEVRKLQEKHAELRDEKLQRQRSISREVAELRECQTRSPSPQNSRRVMRDHSPTKRSESNDELERGFRAIDSPKESRERYARDRKYNAHIMKDHKPNYLKTRRSEEVDDEEYSYRGSPRSFSEKHREHRRGDRRQGCHHDERKLSGSRRGMRTREIHSDGERYESNPCSPKARHKHNKYYREMNDLRMSNKSPDTKKRHVKHIDCEESREHAQSRERDRESPRHLDRKGAKHKVKEKPIEEFAERSMKERQRNDKERSNSPKKTSRRRETIRSVGSSVDSPRSTKTKQKGVEAADDSVSKSHPEVSSEVYVGAARKENGHSRSHGVPRVSSKAAPRGESVSDGEGSPVAGSGDIGPLKTKSVRYEQDRQQDPDGEIRSQKNNRRRMRPKSRSDEIRTPKKLEKDRSKSSQVDDPSFFRKIGMASTSVAVPATNIDGKNCSYNRSLDGPCYPEPQLSIPVKHKYPAVSDVARPLLVKWESSNSQQSHQDRSPSQASLDLSPSSSEDTKCSKSSPCCKWAVERSSSMGQRCTDKTDSEKMVTTTLGDRQNENTISNDFNRNKFTEDPLREETTFASGVQPAAILNDSNCTVGKLHNSTPTNRNENVTLEPADSPSCSTSTVKSSIKMVTPNQKQDLLHNYLKERPVPCRRVPVNGNRHGAIPRSNIYNQASVATEEGKEYLSKWIRSRQVTNEDLDGGKSSDFRGSYTTYDDVSSDTSSSSEDLETRSRSKPVSGSSRDESSSNFSSPEKMRTQSLLRARQEMSGTSPEKMRTQSLLRARQEMSGTSPESCERGRAYTSLRRENSFTFAECSGRDRNRPMGKPGGAIQLISPRERGERPESNEESSTTCEGSRGPRRPGVSPGTPQENFRCSSGGSMRSFTVSASLTITDEDDSSGHFSPAGHRVTDLADLQHQQRPTVTNGNGANPPVVPQPRGQRLCRDRQQTAELGACADTPQASGFTVQRSRPDGAHRVGGHGEDMGLHDIGRDGVLSGVGELSGSGGRGLYSLYRPLDNMRTGSFSPIMEESELTGKSCHAVSICLRNSLRMDNYNNRLFFKPENQHLPQK</sequence>
<feature type="region of interest" description="Disordered" evidence="1">
    <location>
        <begin position="479"/>
        <end position="512"/>
    </location>
</feature>
<feature type="compositionally biased region" description="Basic and acidic residues" evidence="1">
    <location>
        <begin position="1"/>
        <end position="36"/>
    </location>
</feature>
<feature type="compositionally biased region" description="Basic and acidic residues" evidence="1">
    <location>
        <begin position="203"/>
        <end position="229"/>
    </location>
</feature>
<feature type="compositionally biased region" description="Polar residues" evidence="1">
    <location>
        <begin position="37"/>
        <end position="46"/>
    </location>
</feature>
<evidence type="ECO:0000313" key="2">
    <source>
        <dbReference type="EMBL" id="RUS81662.1"/>
    </source>
</evidence>
<feature type="compositionally biased region" description="Basic and acidic residues" evidence="1">
    <location>
        <begin position="290"/>
        <end position="306"/>
    </location>
</feature>
<evidence type="ECO:0000256" key="1">
    <source>
        <dbReference type="SAM" id="MobiDB-lite"/>
    </source>
</evidence>
<feature type="compositionally biased region" description="Low complexity" evidence="1">
    <location>
        <begin position="705"/>
        <end position="720"/>
    </location>
</feature>
<protein>
    <submittedName>
        <fullName evidence="2">Uncharacterized protein</fullName>
    </submittedName>
</protein>
<feature type="compositionally biased region" description="Low complexity" evidence="1">
    <location>
        <begin position="491"/>
        <end position="512"/>
    </location>
</feature>
<evidence type="ECO:0000313" key="3">
    <source>
        <dbReference type="Proteomes" id="UP000271974"/>
    </source>
</evidence>
<gene>
    <name evidence="2" type="ORF">EGW08_010579</name>
</gene>
<feature type="compositionally biased region" description="Basic and acidic residues" evidence="1">
    <location>
        <begin position="363"/>
        <end position="379"/>
    </location>
</feature>
<dbReference type="AlphaFoldDB" id="A0A3S1BIN4"/>
<feature type="compositionally biased region" description="Polar residues" evidence="1">
    <location>
        <begin position="862"/>
        <end position="876"/>
    </location>
</feature>
<feature type="region of interest" description="Disordered" evidence="1">
    <location>
        <begin position="692"/>
        <end position="773"/>
    </location>
</feature>
<dbReference type="EMBL" id="RQTK01000325">
    <property type="protein sequence ID" value="RUS81662.1"/>
    <property type="molecule type" value="Genomic_DNA"/>
</dbReference>
<comment type="caution">
    <text evidence="2">The sequence shown here is derived from an EMBL/GenBank/DDBJ whole genome shotgun (WGS) entry which is preliminary data.</text>
</comment>
<feature type="region of interest" description="Disordered" evidence="1">
    <location>
        <begin position="1"/>
        <end position="418"/>
    </location>
</feature>
<feature type="region of interest" description="Disordered" evidence="1">
    <location>
        <begin position="915"/>
        <end position="934"/>
    </location>
</feature>
<feature type="compositionally biased region" description="Basic and acidic residues" evidence="1">
    <location>
        <begin position="153"/>
        <end position="165"/>
    </location>
</feature>
<feature type="compositionally biased region" description="Basic and acidic residues" evidence="1">
    <location>
        <begin position="48"/>
        <end position="97"/>
    </location>
</feature>
<feature type="compositionally biased region" description="Basic residues" evidence="1">
    <location>
        <begin position="381"/>
        <end position="390"/>
    </location>
</feature>
<feature type="compositionally biased region" description="Basic and acidic residues" evidence="1">
    <location>
        <begin position="831"/>
        <end position="840"/>
    </location>
</feature>
<feature type="region of interest" description="Disordered" evidence="1">
    <location>
        <begin position="810"/>
        <end position="876"/>
    </location>
</feature>
<feature type="compositionally biased region" description="Basic and acidic residues" evidence="1">
    <location>
        <begin position="391"/>
        <end position="408"/>
    </location>
</feature>
<feature type="compositionally biased region" description="Polar residues" evidence="1">
    <location>
        <begin position="274"/>
        <end position="284"/>
    </location>
</feature>
<proteinExistence type="predicted"/>
<name>A0A3S1BIN4_ELYCH</name>
<accession>A0A3S1BIN4</accession>
<reference evidence="2 3" key="1">
    <citation type="submission" date="2019-01" db="EMBL/GenBank/DDBJ databases">
        <title>A draft genome assembly of the solar-powered sea slug Elysia chlorotica.</title>
        <authorList>
            <person name="Cai H."/>
            <person name="Li Q."/>
            <person name="Fang X."/>
            <person name="Li J."/>
            <person name="Curtis N.E."/>
            <person name="Altenburger A."/>
            <person name="Shibata T."/>
            <person name="Feng M."/>
            <person name="Maeda T."/>
            <person name="Schwartz J.A."/>
            <person name="Shigenobu S."/>
            <person name="Lundholm N."/>
            <person name="Nishiyama T."/>
            <person name="Yang H."/>
            <person name="Hasebe M."/>
            <person name="Li S."/>
            <person name="Pierce S.K."/>
            <person name="Wang J."/>
        </authorList>
    </citation>
    <scope>NUCLEOTIDE SEQUENCE [LARGE SCALE GENOMIC DNA]</scope>
    <source>
        <strain evidence="2">EC2010</strain>
        <tissue evidence="2">Whole organism of an adult</tissue>
    </source>
</reference>
<feature type="compositionally biased region" description="Basic and acidic residues" evidence="1">
    <location>
        <begin position="122"/>
        <end position="145"/>
    </location>
</feature>
<keyword evidence="3" id="KW-1185">Reference proteome</keyword>
<feature type="compositionally biased region" description="Basic and acidic residues" evidence="1">
    <location>
        <begin position="237"/>
        <end position="260"/>
    </location>
</feature>